<gene>
    <name evidence="1" type="ORF">DSM107010_39140</name>
</gene>
<dbReference type="SUPFAM" id="SSF48613">
    <property type="entry name" value="Heme oxygenase-like"/>
    <property type="match status" value="1"/>
</dbReference>
<evidence type="ECO:0000313" key="1">
    <source>
        <dbReference type="EMBL" id="RUT10796.1"/>
    </source>
</evidence>
<dbReference type="Pfam" id="PF14518">
    <property type="entry name" value="Haem_oxygenas_2"/>
    <property type="match status" value="1"/>
</dbReference>
<dbReference type="SMART" id="SM01236">
    <property type="entry name" value="Haem_oxygenase_2"/>
    <property type="match status" value="1"/>
</dbReference>
<keyword evidence="2" id="KW-1185">Reference proteome</keyword>
<organism evidence="1 2">
    <name type="scientific">Chroococcidiopsis cubana SAG 39.79</name>
    <dbReference type="NCBI Taxonomy" id="388085"/>
    <lineage>
        <taxon>Bacteria</taxon>
        <taxon>Bacillati</taxon>
        <taxon>Cyanobacteriota</taxon>
        <taxon>Cyanophyceae</taxon>
        <taxon>Chroococcidiopsidales</taxon>
        <taxon>Chroococcidiopsidaceae</taxon>
        <taxon>Chroococcidiopsis</taxon>
    </lineage>
</organism>
<dbReference type="EMBL" id="RSCK01000036">
    <property type="protein sequence ID" value="RUT10796.1"/>
    <property type="molecule type" value="Genomic_DNA"/>
</dbReference>
<protein>
    <recommendedName>
        <fullName evidence="3">Iron-containing redox enzyme family protein</fullName>
    </recommendedName>
</protein>
<evidence type="ECO:0008006" key="3">
    <source>
        <dbReference type="Google" id="ProtNLM"/>
    </source>
</evidence>
<name>A0AB37UGT8_9CYAN</name>
<dbReference type="RefSeq" id="WP_106167223.1">
    <property type="nucleotide sequence ID" value="NZ_JAVKZF010000001.1"/>
</dbReference>
<sequence length="363" mass="41626">MHSDIVTSSAEPKITPTLTATQYYEQAQQFIQLLEMEDLDRKLTAQPQIATEFEKAIATAIEAAYSQGSSDDAAHLFLQRVLYRINRLKLFWYDDLRRYTNERSPYLSQIRDRIEEVWQQWELSQFDLVAFQGIDIRQALLDRVAVDLEPPLSDDARYFRDRVGEAGYRRLLAIASLDGLVEASQLSRTLGGVANEVHSVLTRLLVEEYGGGRLARKHSSHFTTMLEAVEMQTQPEAYFDLVPWEVLANINHSFLLTERKRYFLRYIGGLLYGELSVPAGFRNYRAAGERLGLSANAMSYWDLHIKVDELHGRWMLDDVALPLISQYPDDAWEMVLGYDQQKFLSDRAGAAVTRSVREAEQMG</sequence>
<comment type="caution">
    <text evidence="1">The sequence shown here is derived from an EMBL/GenBank/DDBJ whole genome shotgun (WGS) entry which is preliminary data.</text>
</comment>
<accession>A0AB37UGT8</accession>
<proteinExistence type="predicted"/>
<dbReference type="Gene3D" id="1.20.910.10">
    <property type="entry name" value="Heme oxygenase-like"/>
    <property type="match status" value="1"/>
</dbReference>
<dbReference type="AlphaFoldDB" id="A0AB37UGT8"/>
<dbReference type="Proteomes" id="UP000282574">
    <property type="component" value="Unassembled WGS sequence"/>
</dbReference>
<dbReference type="InterPro" id="IPR016084">
    <property type="entry name" value="Haem_Oase-like_multi-hlx"/>
</dbReference>
<reference evidence="1 2" key="1">
    <citation type="journal article" date="2019" name="Genome Biol. Evol.">
        <title>Day and night: Metabolic profiles and evolutionary relationships of six axenic non-marine cyanobacteria.</title>
        <authorList>
            <person name="Will S.E."/>
            <person name="Henke P."/>
            <person name="Boedeker C."/>
            <person name="Huang S."/>
            <person name="Brinkmann H."/>
            <person name="Rohde M."/>
            <person name="Jarek M."/>
            <person name="Friedl T."/>
            <person name="Seufert S."/>
            <person name="Schumacher M."/>
            <person name="Overmann J."/>
            <person name="Neumann-Schaal M."/>
            <person name="Petersen J."/>
        </authorList>
    </citation>
    <scope>NUCLEOTIDE SEQUENCE [LARGE SCALE GENOMIC DNA]</scope>
    <source>
        <strain evidence="1 2">SAG 39.79</strain>
    </source>
</reference>
<evidence type="ECO:0000313" key="2">
    <source>
        <dbReference type="Proteomes" id="UP000282574"/>
    </source>
</evidence>